<dbReference type="GO" id="GO:0003677">
    <property type="term" value="F:DNA binding"/>
    <property type="evidence" value="ECO:0007669"/>
    <property type="project" value="InterPro"/>
</dbReference>
<dbReference type="GO" id="GO:0003682">
    <property type="term" value="F:chromatin binding"/>
    <property type="evidence" value="ECO:0007669"/>
    <property type="project" value="TreeGrafter"/>
</dbReference>
<keyword evidence="3" id="KW-0678">Repressor</keyword>
<evidence type="ECO:0000256" key="6">
    <source>
        <dbReference type="ARBA" id="ARBA00022833"/>
    </source>
</evidence>
<dbReference type="Bgee" id="ENSAMXG00000040278">
    <property type="expression patterns" value="Expressed in pharyngeal gill and 14 other cell types or tissues"/>
</dbReference>
<reference evidence="13" key="3">
    <citation type="submission" date="2025-08" db="UniProtKB">
        <authorList>
            <consortium name="Ensembl"/>
        </authorList>
    </citation>
    <scope>IDENTIFICATION</scope>
</reference>
<reference evidence="13" key="4">
    <citation type="submission" date="2025-09" db="UniProtKB">
        <authorList>
            <consortium name="Ensembl"/>
        </authorList>
    </citation>
    <scope>IDENTIFICATION</scope>
</reference>
<dbReference type="InterPro" id="IPR044867">
    <property type="entry name" value="DEUBAD_dom"/>
</dbReference>
<dbReference type="GO" id="GO:0045944">
    <property type="term" value="P:positive regulation of transcription by RNA polymerase II"/>
    <property type="evidence" value="ECO:0007669"/>
    <property type="project" value="TreeGrafter"/>
</dbReference>
<dbReference type="Ensembl" id="ENSAMXT00000039815.1">
    <property type="protein sequence ID" value="ENSAMXP00000040900.1"/>
    <property type="gene ID" value="ENSAMXG00000040278.1"/>
</dbReference>
<sequence>MRERQKKKKGRTWAEAAKTVLEKYPNTPMSHKEILQVIQRERLKEISSGTSPLACLNAMLHTNSRGEEGIFYKVPGRMGVYTLKKDIADVVKELSEEASEDSSDNMSDTRSTENNSASSKEGRRGRWKRRGPAKLQSQPSSPQSRCSSPSVSSSKLISSSQKHSKKALKQALKQQQQRNQRRQCGISAASNPRLLLKTVKDMADSASSKSGWELKQSERCPASPQNSTSSSSSSSVKADVCHTAGARKIAQRSSRLSDRQLRRSRCEIDVETPDSILVNTNLRALINKHNFSQLPTDCQQKLLKLLPEIDQQSCMDGVLRVTSSALNNEFFTSAAQSWKERLAEGEFTPELRLRMRQEIEKEKKVEQWKEHFFESYYGEHSGLSIEESRRLTDTESSSAPAEHINRSARSETSTEEQKPRHTVEICHKELRSREVKTAVLVSHSQQESTPKESVAASQMVSNQPLTSQDTNVASSAHEEKSTVAAVKTEPVTSIATNTNVQVSEEKSNTPKPCQEAVSTCSNRKDTLEVKSVKAEGTVPPNSVVTVESMKRKVFSEEEIAEKKPRISPPEGLPPATASSVTVQQRVPPLKIPVSRIVPAPSTAGQVSPRTPLTPHPLTPHPLTPPSIRPGCTGARTLADIKAKAKLAREQRAAAAAAAAGGSKSRGATSGPGSAGGASTPSPARSLSEEFSPASSRSQSVSPVKISSVSPAPESTQSSPFSGATVQTDSLYTQNFSPNQLFLRENRPLMGSQMSRCASNQFFNDHRPVSAGGMQLPPSNALAASQRAQEAFMSGNSMTKSHSLIPANNPLVTQLLQGKDVPLEKILPKPLAKMEVPSVTTSVQGQGNLDIPTKRLGRENLVDTEDISRARLQTSSSLPLTSGRPGIRVDKLDKDTQEQIIHVLRHRSQQRQIPMSVPQPSHLEPYQLGYPDSCNNQPRFHPDHFGRKRVAKPAMTGHYLLNISTYGRGSESSKRPHLANLKRENVEVEEKEGVELRGGPQASSGLSNPPGVKDEQQGYLIMRPDDAGGYQNCPQVKLESPLLGGLSSTGEGCTSTRTKEASLRTHLDVCSGKQGNSGPYQLSDCHPHVTSFQPQKSHDEQEPVLGTFYGGTISMSVPHSLNNSLANTSSSPTVTCSSESANGGMMSFSVTVTAIPAGHLLDQSKGETSPEQAFIEASGMEDVQSKCYCRLKAMIMCKGCGAFCHDDCIGPSKLCVSCLVVR</sequence>
<feature type="compositionally biased region" description="Basic and acidic residues" evidence="10">
    <location>
        <begin position="415"/>
        <end position="425"/>
    </location>
</feature>
<dbReference type="InterPro" id="IPR024811">
    <property type="entry name" value="ASX/ASX-like"/>
</dbReference>
<keyword evidence="9" id="KW-0539">Nucleus</keyword>
<proteinExistence type="inferred from homology"/>
<feature type="compositionally biased region" description="Pro residues" evidence="10">
    <location>
        <begin position="611"/>
        <end position="627"/>
    </location>
</feature>
<feature type="compositionally biased region" description="Low complexity" evidence="10">
    <location>
        <begin position="136"/>
        <end position="161"/>
    </location>
</feature>
<evidence type="ECO:0000256" key="4">
    <source>
        <dbReference type="ARBA" id="ARBA00022723"/>
    </source>
</evidence>
<dbReference type="AlphaFoldDB" id="A0A3B1JGF6"/>
<feature type="compositionally biased region" description="Low complexity" evidence="10">
    <location>
        <begin position="657"/>
        <end position="710"/>
    </location>
</feature>
<feature type="domain" description="HTH HARE-type" evidence="11">
    <location>
        <begin position="11"/>
        <end position="86"/>
    </location>
</feature>
<dbReference type="Proteomes" id="UP000018467">
    <property type="component" value="Unassembled WGS sequence"/>
</dbReference>
<accession>A0A3B1JGF6</accession>
<dbReference type="PANTHER" id="PTHR13578">
    <property type="entry name" value="ADDITIONAL SEX COMBS LIKE PROTEIN ASXL"/>
    <property type="match status" value="1"/>
</dbReference>
<feature type="region of interest" description="Disordered" evidence="10">
    <location>
        <begin position="988"/>
        <end position="1014"/>
    </location>
</feature>
<reference evidence="14" key="2">
    <citation type="journal article" date="2014" name="Nat. Commun.">
        <title>The cavefish genome reveals candidate genes for eye loss.</title>
        <authorList>
            <person name="McGaugh S.E."/>
            <person name="Gross J.B."/>
            <person name="Aken B."/>
            <person name="Blin M."/>
            <person name="Borowsky R."/>
            <person name="Chalopin D."/>
            <person name="Hinaux H."/>
            <person name="Jeffery W.R."/>
            <person name="Keene A."/>
            <person name="Ma L."/>
            <person name="Minx P."/>
            <person name="Murphy D."/>
            <person name="O'Quin K.E."/>
            <person name="Retaux S."/>
            <person name="Rohner N."/>
            <person name="Searle S.M."/>
            <person name="Stahl B.A."/>
            <person name="Tabin C."/>
            <person name="Volff J.N."/>
            <person name="Yoshizawa M."/>
            <person name="Warren W.C."/>
        </authorList>
    </citation>
    <scope>NUCLEOTIDE SEQUENCE [LARGE SCALE GENOMIC DNA]</scope>
    <source>
        <strain evidence="14">female</strain>
    </source>
</reference>
<dbReference type="Pfam" id="PF13919">
    <property type="entry name" value="ASXH"/>
    <property type="match status" value="1"/>
</dbReference>
<evidence type="ECO:0000256" key="10">
    <source>
        <dbReference type="SAM" id="MobiDB-lite"/>
    </source>
</evidence>
<organism evidence="13 14">
    <name type="scientific">Astyanax mexicanus</name>
    <name type="common">Blind cave fish</name>
    <name type="synonym">Astyanax fasciatus mexicanus</name>
    <dbReference type="NCBI Taxonomy" id="7994"/>
    <lineage>
        <taxon>Eukaryota</taxon>
        <taxon>Metazoa</taxon>
        <taxon>Chordata</taxon>
        <taxon>Craniata</taxon>
        <taxon>Vertebrata</taxon>
        <taxon>Euteleostomi</taxon>
        <taxon>Actinopterygii</taxon>
        <taxon>Neopterygii</taxon>
        <taxon>Teleostei</taxon>
        <taxon>Ostariophysi</taxon>
        <taxon>Characiformes</taxon>
        <taxon>Characoidei</taxon>
        <taxon>Acestrorhamphidae</taxon>
        <taxon>Acestrorhamphinae</taxon>
        <taxon>Astyanax</taxon>
    </lineage>
</organism>
<comment type="similarity">
    <text evidence="2">Belongs to the Asx family.</text>
</comment>
<feature type="compositionally biased region" description="Basic residues" evidence="10">
    <location>
        <begin position="123"/>
        <end position="132"/>
    </location>
</feature>
<evidence type="ECO:0000256" key="2">
    <source>
        <dbReference type="ARBA" id="ARBA00006391"/>
    </source>
</evidence>
<feature type="region of interest" description="Disordered" evidence="10">
    <location>
        <begin position="96"/>
        <end position="189"/>
    </location>
</feature>
<keyword evidence="14" id="KW-1185">Reference proteome</keyword>
<keyword evidence="5" id="KW-0863">Zinc-finger</keyword>
<dbReference type="GO" id="GO:0035517">
    <property type="term" value="C:PR-DUB complex"/>
    <property type="evidence" value="ECO:0007669"/>
    <property type="project" value="TreeGrafter"/>
</dbReference>
<reference evidence="14" key="1">
    <citation type="submission" date="2013-03" db="EMBL/GenBank/DDBJ databases">
        <authorList>
            <person name="Jeffery W."/>
            <person name="Warren W."/>
            <person name="Wilson R.K."/>
        </authorList>
    </citation>
    <scope>NUCLEOTIDE SEQUENCE</scope>
    <source>
        <strain evidence="14">female</strain>
    </source>
</reference>
<comment type="subcellular location">
    <subcellularLocation>
        <location evidence="1">Nucleus</location>
    </subcellularLocation>
</comment>
<dbReference type="GO" id="GO:0042975">
    <property type="term" value="F:peroxisome proliferator activated receptor binding"/>
    <property type="evidence" value="ECO:0007669"/>
    <property type="project" value="TreeGrafter"/>
</dbReference>
<evidence type="ECO:0000256" key="5">
    <source>
        <dbReference type="ARBA" id="ARBA00022771"/>
    </source>
</evidence>
<dbReference type="GO" id="GO:0008270">
    <property type="term" value="F:zinc ion binding"/>
    <property type="evidence" value="ECO:0007669"/>
    <property type="project" value="UniProtKB-KW"/>
</dbReference>
<evidence type="ECO:0000313" key="13">
    <source>
        <dbReference type="Ensembl" id="ENSAMXP00000040900.1"/>
    </source>
</evidence>
<dbReference type="GO" id="GO:0009887">
    <property type="term" value="P:animal organ morphogenesis"/>
    <property type="evidence" value="ECO:0007669"/>
    <property type="project" value="TreeGrafter"/>
</dbReference>
<dbReference type="PANTHER" id="PTHR13578:SF11">
    <property type="entry name" value="POLYCOMB GROUP PROTEIN ASXL2-RELATED"/>
    <property type="match status" value="1"/>
</dbReference>
<keyword evidence="7" id="KW-0805">Transcription regulation</keyword>
<evidence type="ECO:0000256" key="7">
    <source>
        <dbReference type="ARBA" id="ARBA00023015"/>
    </source>
</evidence>
<keyword evidence="4" id="KW-0479">Metal-binding</keyword>
<evidence type="ECO:0000259" key="12">
    <source>
        <dbReference type="PROSITE" id="PS51916"/>
    </source>
</evidence>
<feature type="compositionally biased region" description="Polar residues" evidence="10">
    <location>
        <begin position="712"/>
        <end position="723"/>
    </location>
</feature>
<feature type="region of interest" description="Disordered" evidence="10">
    <location>
        <begin position="596"/>
        <end position="629"/>
    </location>
</feature>
<name>A0A3B1JGF6_ASTMX</name>
<dbReference type="InterPro" id="IPR007759">
    <property type="entry name" value="Asxl_HARE-HTH"/>
</dbReference>
<evidence type="ECO:0000256" key="8">
    <source>
        <dbReference type="ARBA" id="ARBA00023163"/>
    </source>
</evidence>
<feature type="compositionally biased region" description="Low complexity" evidence="10">
    <location>
        <begin position="169"/>
        <end position="178"/>
    </location>
</feature>
<dbReference type="PROSITE" id="PS51916">
    <property type="entry name" value="DEUBAD"/>
    <property type="match status" value="1"/>
</dbReference>
<keyword evidence="8" id="KW-0804">Transcription</keyword>
<dbReference type="PROSITE" id="PS51913">
    <property type="entry name" value="HTH_HARE"/>
    <property type="match status" value="1"/>
</dbReference>
<dbReference type="GeneTree" id="ENSGT00520000055578"/>
<keyword evidence="6" id="KW-0862">Zinc</keyword>
<feature type="region of interest" description="Disordered" evidence="10">
    <location>
        <begin position="207"/>
        <end position="236"/>
    </location>
</feature>
<feature type="region of interest" description="Disordered" evidence="10">
    <location>
        <begin position="384"/>
        <end position="425"/>
    </location>
</feature>
<dbReference type="InterPro" id="IPR028020">
    <property type="entry name" value="ASX_DEUBAD_dom"/>
</dbReference>
<feature type="region of interest" description="Disordered" evidence="10">
    <location>
        <begin position="559"/>
        <end position="582"/>
    </location>
</feature>
<feature type="domain" description="DEUBAD" evidence="12">
    <location>
        <begin position="273"/>
        <end position="382"/>
    </location>
</feature>
<dbReference type="InParanoid" id="A0A3B1JGF6"/>
<dbReference type="Pfam" id="PF13922">
    <property type="entry name" value="PHD_3"/>
    <property type="match status" value="1"/>
</dbReference>
<evidence type="ECO:0000256" key="1">
    <source>
        <dbReference type="ARBA" id="ARBA00004123"/>
    </source>
</evidence>
<evidence type="ECO:0000259" key="11">
    <source>
        <dbReference type="PROSITE" id="PS51913"/>
    </source>
</evidence>
<evidence type="ECO:0000256" key="3">
    <source>
        <dbReference type="ARBA" id="ARBA00022491"/>
    </source>
</evidence>
<dbReference type="STRING" id="7994.ENSAMXP00000040900"/>
<feature type="region of interest" description="Disordered" evidence="10">
    <location>
        <begin position="657"/>
        <end position="723"/>
    </location>
</feature>
<evidence type="ECO:0000313" key="14">
    <source>
        <dbReference type="Proteomes" id="UP000018467"/>
    </source>
</evidence>
<dbReference type="Pfam" id="PF05066">
    <property type="entry name" value="HARE-HTH"/>
    <property type="match status" value="1"/>
</dbReference>
<protein>
    <submittedName>
        <fullName evidence="13">ASXL transcriptional regulator 2</fullName>
    </submittedName>
</protein>
<evidence type="ECO:0000256" key="9">
    <source>
        <dbReference type="ARBA" id="ARBA00023242"/>
    </source>
</evidence>
<dbReference type="InterPro" id="IPR026905">
    <property type="entry name" value="ASX-like_PHD"/>
</dbReference>